<dbReference type="Proteomes" id="UP000291572">
    <property type="component" value="Unassembled WGS sequence"/>
</dbReference>
<dbReference type="PANTHER" id="PTHR12629:SF62">
    <property type="entry name" value="NUDIX HYDROLASE 17, MITOCHONDRIAL"/>
    <property type="match status" value="1"/>
</dbReference>
<organism evidence="4 5">
    <name type="scientific">Sphingobium cupriresistens</name>
    <dbReference type="NCBI Taxonomy" id="1132417"/>
    <lineage>
        <taxon>Bacteria</taxon>
        <taxon>Pseudomonadati</taxon>
        <taxon>Pseudomonadota</taxon>
        <taxon>Alphaproteobacteria</taxon>
        <taxon>Sphingomonadales</taxon>
        <taxon>Sphingomonadaceae</taxon>
        <taxon>Sphingobium</taxon>
    </lineage>
</organism>
<dbReference type="OrthoDB" id="7066910at2"/>
<evidence type="ECO:0000313" key="4">
    <source>
        <dbReference type="EMBL" id="RYM09228.1"/>
    </source>
</evidence>
<evidence type="ECO:0000313" key="5">
    <source>
        <dbReference type="Proteomes" id="UP000291572"/>
    </source>
</evidence>
<feature type="region of interest" description="Disordered" evidence="3">
    <location>
        <begin position="1"/>
        <end position="26"/>
    </location>
</feature>
<dbReference type="PANTHER" id="PTHR12629">
    <property type="entry name" value="DIPHOSPHOINOSITOL POLYPHOSPHATE PHOSPHOHYDROLASE"/>
    <property type="match status" value="1"/>
</dbReference>
<name>A0A8G1ZEE8_9SPHN</name>
<evidence type="ECO:0008006" key="6">
    <source>
        <dbReference type="Google" id="ProtNLM"/>
    </source>
</evidence>
<feature type="compositionally biased region" description="Basic and acidic residues" evidence="3">
    <location>
        <begin position="1"/>
        <end position="24"/>
    </location>
</feature>
<dbReference type="SUPFAM" id="SSF55811">
    <property type="entry name" value="Nudix"/>
    <property type="match status" value="1"/>
</dbReference>
<keyword evidence="2" id="KW-0378">Hydrolase</keyword>
<protein>
    <recommendedName>
        <fullName evidence="6">NUDIX hydrolase</fullName>
    </recommendedName>
</protein>
<sequence>MPKGKLEANEHGHERAALEAREEGGVEGDISATPLFRSRIFDPSQPKIYPLLVTTELDVWPEMAVRERAWMTVPQAVRAVSGDRLQRVLDIFPSEITAHAAGPAHTVEAL</sequence>
<evidence type="ECO:0000256" key="3">
    <source>
        <dbReference type="SAM" id="MobiDB-lite"/>
    </source>
</evidence>
<dbReference type="InterPro" id="IPR015797">
    <property type="entry name" value="NUDIX_hydrolase-like_dom_sf"/>
</dbReference>
<dbReference type="GO" id="GO:0005737">
    <property type="term" value="C:cytoplasm"/>
    <property type="evidence" value="ECO:0007669"/>
    <property type="project" value="TreeGrafter"/>
</dbReference>
<evidence type="ECO:0000256" key="2">
    <source>
        <dbReference type="ARBA" id="ARBA00022801"/>
    </source>
</evidence>
<comment type="caution">
    <text evidence="4">The sequence shown here is derived from an EMBL/GenBank/DDBJ whole genome shotgun (WGS) entry which is preliminary data.</text>
</comment>
<dbReference type="EMBL" id="SEOO01000025">
    <property type="protein sequence ID" value="RYM09228.1"/>
    <property type="molecule type" value="Genomic_DNA"/>
</dbReference>
<dbReference type="GO" id="GO:0046872">
    <property type="term" value="F:metal ion binding"/>
    <property type="evidence" value="ECO:0007669"/>
    <property type="project" value="UniProtKB-KW"/>
</dbReference>
<proteinExistence type="predicted"/>
<dbReference type="GO" id="GO:0016787">
    <property type="term" value="F:hydrolase activity"/>
    <property type="evidence" value="ECO:0007669"/>
    <property type="project" value="UniProtKB-KW"/>
</dbReference>
<dbReference type="Gene3D" id="3.90.79.10">
    <property type="entry name" value="Nucleoside Triphosphate Pyrophosphohydrolase"/>
    <property type="match status" value="1"/>
</dbReference>
<dbReference type="AlphaFoldDB" id="A0A8G1ZEE8"/>
<gene>
    <name evidence="4" type="ORF">EWH12_14800</name>
</gene>
<accession>A0A8G1ZEE8</accession>
<keyword evidence="1" id="KW-0479">Metal-binding</keyword>
<reference evidence="4 5" key="1">
    <citation type="submission" date="2019-02" db="EMBL/GenBank/DDBJ databases">
        <authorList>
            <person name="Feng G."/>
        </authorList>
    </citation>
    <scope>NUCLEOTIDE SEQUENCE [LARGE SCALE GENOMIC DNA]</scope>
    <source>
        <strain evidence="4 5">CCTCC AB 2011146</strain>
    </source>
</reference>
<evidence type="ECO:0000256" key="1">
    <source>
        <dbReference type="ARBA" id="ARBA00022723"/>
    </source>
</evidence>